<proteinExistence type="predicted"/>
<gene>
    <name evidence="1" type="ORF">ACOLOM_LOCUS13385</name>
</gene>
<protein>
    <submittedName>
        <fullName evidence="1">12331_t:CDS:1</fullName>
    </submittedName>
</protein>
<dbReference type="EMBL" id="CAJVPT010061065">
    <property type="protein sequence ID" value="CAG8764715.1"/>
    <property type="molecule type" value="Genomic_DNA"/>
</dbReference>
<sequence length="59" mass="6389">MLDTIFNNLVPVKETLGDSLSGFPIVESQSNNLSDECDNVCGPRALEITSLKLSEDCDT</sequence>
<keyword evidence="2" id="KW-1185">Reference proteome</keyword>
<evidence type="ECO:0000313" key="1">
    <source>
        <dbReference type="EMBL" id="CAG8764715.1"/>
    </source>
</evidence>
<reference evidence="1" key="1">
    <citation type="submission" date="2021-06" db="EMBL/GenBank/DDBJ databases">
        <authorList>
            <person name="Kallberg Y."/>
            <person name="Tangrot J."/>
            <person name="Rosling A."/>
        </authorList>
    </citation>
    <scope>NUCLEOTIDE SEQUENCE</scope>
    <source>
        <strain evidence="1">CL356</strain>
    </source>
</reference>
<comment type="caution">
    <text evidence="1">The sequence shown here is derived from an EMBL/GenBank/DDBJ whole genome shotgun (WGS) entry which is preliminary data.</text>
</comment>
<name>A0ACA9QSZ8_9GLOM</name>
<organism evidence="1 2">
    <name type="scientific">Acaulospora colombiana</name>
    <dbReference type="NCBI Taxonomy" id="27376"/>
    <lineage>
        <taxon>Eukaryota</taxon>
        <taxon>Fungi</taxon>
        <taxon>Fungi incertae sedis</taxon>
        <taxon>Mucoromycota</taxon>
        <taxon>Glomeromycotina</taxon>
        <taxon>Glomeromycetes</taxon>
        <taxon>Diversisporales</taxon>
        <taxon>Acaulosporaceae</taxon>
        <taxon>Acaulospora</taxon>
    </lineage>
</organism>
<feature type="non-terminal residue" evidence="1">
    <location>
        <position position="59"/>
    </location>
</feature>
<accession>A0ACA9QSZ8</accession>
<dbReference type="Proteomes" id="UP000789525">
    <property type="component" value="Unassembled WGS sequence"/>
</dbReference>
<evidence type="ECO:0000313" key="2">
    <source>
        <dbReference type="Proteomes" id="UP000789525"/>
    </source>
</evidence>